<proteinExistence type="predicted"/>
<evidence type="ECO:0000313" key="3">
    <source>
        <dbReference type="Proteomes" id="UP001177670"/>
    </source>
</evidence>
<comment type="caution">
    <text evidence="2">The sequence shown here is derived from an EMBL/GenBank/DDBJ whole genome shotgun (WGS) entry which is preliminary data.</text>
</comment>
<evidence type="ECO:0000313" key="2">
    <source>
        <dbReference type="EMBL" id="KAK1130546.1"/>
    </source>
</evidence>
<reference evidence="2" key="1">
    <citation type="submission" date="2021-10" db="EMBL/GenBank/DDBJ databases">
        <title>Melipona bicolor Genome sequencing and assembly.</title>
        <authorList>
            <person name="Araujo N.S."/>
            <person name="Arias M.C."/>
        </authorList>
    </citation>
    <scope>NUCLEOTIDE SEQUENCE</scope>
    <source>
        <strain evidence="2">USP_2M_L1-L4_2017</strain>
        <tissue evidence="2">Whole body</tissue>
    </source>
</reference>
<evidence type="ECO:0000256" key="1">
    <source>
        <dbReference type="SAM" id="MobiDB-lite"/>
    </source>
</evidence>
<organism evidence="2 3">
    <name type="scientific">Melipona bicolor</name>
    <dbReference type="NCBI Taxonomy" id="60889"/>
    <lineage>
        <taxon>Eukaryota</taxon>
        <taxon>Metazoa</taxon>
        <taxon>Ecdysozoa</taxon>
        <taxon>Arthropoda</taxon>
        <taxon>Hexapoda</taxon>
        <taxon>Insecta</taxon>
        <taxon>Pterygota</taxon>
        <taxon>Neoptera</taxon>
        <taxon>Endopterygota</taxon>
        <taxon>Hymenoptera</taxon>
        <taxon>Apocrita</taxon>
        <taxon>Aculeata</taxon>
        <taxon>Apoidea</taxon>
        <taxon>Anthophila</taxon>
        <taxon>Apidae</taxon>
        <taxon>Melipona</taxon>
    </lineage>
</organism>
<gene>
    <name evidence="2" type="ORF">K0M31_018672</name>
</gene>
<sequence>MMTKKEVDYCLQLDENRLNSEKWERKETIKEQEEEKRREEKRKIEKRGEGRWFKGGLLDGSPWSEFLKAFAVPPFLVEITVGPRSLSSALLHACRYDPVIWSRAAETLSGRLYVPVVAEGGEPEFQRSPP</sequence>
<protein>
    <submittedName>
        <fullName evidence="2">Uncharacterized protein</fullName>
    </submittedName>
</protein>
<dbReference type="AlphaFoldDB" id="A0AA40G3R1"/>
<dbReference type="Proteomes" id="UP001177670">
    <property type="component" value="Unassembled WGS sequence"/>
</dbReference>
<accession>A0AA40G3R1</accession>
<feature type="region of interest" description="Disordered" evidence="1">
    <location>
        <begin position="24"/>
        <end position="43"/>
    </location>
</feature>
<name>A0AA40G3R1_9HYME</name>
<dbReference type="EMBL" id="JAHYIQ010000007">
    <property type="protein sequence ID" value="KAK1130546.1"/>
    <property type="molecule type" value="Genomic_DNA"/>
</dbReference>
<keyword evidence="3" id="KW-1185">Reference proteome</keyword>